<evidence type="ECO:0008006" key="3">
    <source>
        <dbReference type="Google" id="ProtNLM"/>
    </source>
</evidence>
<organism evidence="1 2">
    <name type="scientific">Meganyctiphanes norvegica</name>
    <name type="common">Northern krill</name>
    <name type="synonym">Thysanopoda norvegica</name>
    <dbReference type="NCBI Taxonomy" id="48144"/>
    <lineage>
        <taxon>Eukaryota</taxon>
        <taxon>Metazoa</taxon>
        <taxon>Ecdysozoa</taxon>
        <taxon>Arthropoda</taxon>
        <taxon>Crustacea</taxon>
        <taxon>Multicrustacea</taxon>
        <taxon>Malacostraca</taxon>
        <taxon>Eumalacostraca</taxon>
        <taxon>Eucarida</taxon>
        <taxon>Euphausiacea</taxon>
        <taxon>Euphausiidae</taxon>
        <taxon>Meganyctiphanes</taxon>
    </lineage>
</organism>
<dbReference type="AlphaFoldDB" id="A0AAV2SXG0"/>
<evidence type="ECO:0000313" key="1">
    <source>
        <dbReference type="EMBL" id="CAL4249195.1"/>
    </source>
</evidence>
<evidence type="ECO:0000313" key="2">
    <source>
        <dbReference type="Proteomes" id="UP001497623"/>
    </source>
</evidence>
<accession>A0AAV2SXG0</accession>
<proteinExistence type="predicted"/>
<reference evidence="1 2" key="1">
    <citation type="submission" date="2024-05" db="EMBL/GenBank/DDBJ databases">
        <authorList>
            <person name="Wallberg A."/>
        </authorList>
    </citation>
    <scope>NUCLEOTIDE SEQUENCE [LARGE SCALE GENOMIC DNA]</scope>
</reference>
<protein>
    <recommendedName>
        <fullName evidence="3">Apolipoprotein B</fullName>
    </recommendedName>
</protein>
<sequence>LQNLNIMPAVTKTVDIFKPYVGAPDSLQNYVEPTISNDVDWYNFQEVTTKPVIVTREGTFKGQTNKSISALLLTGVTKADPPANSSAIQQNLTSLEFIDLTTLLKTNSSGEYHEGLSILPVTNSKIVNNTQSRQYDTLKKNLSNLDIETSIKDPAGAVDVVRTQEFNSLTEPLPNVVEEVSIPYPFKEIDLIAPSTVRPGESGSAFRRLSL</sequence>
<feature type="non-terminal residue" evidence="1">
    <location>
        <position position="1"/>
    </location>
</feature>
<keyword evidence="2" id="KW-1185">Reference proteome</keyword>
<name>A0AAV2SXG0_MEGNR</name>
<dbReference type="Proteomes" id="UP001497623">
    <property type="component" value="Unassembled WGS sequence"/>
</dbReference>
<gene>
    <name evidence="1" type="ORF">MNOR_LOCUS41516</name>
</gene>
<comment type="caution">
    <text evidence="1">The sequence shown here is derived from an EMBL/GenBank/DDBJ whole genome shotgun (WGS) entry which is preliminary data.</text>
</comment>
<dbReference type="EMBL" id="CAXKWB010156287">
    <property type="protein sequence ID" value="CAL4249195.1"/>
    <property type="molecule type" value="Genomic_DNA"/>
</dbReference>